<dbReference type="PANTHER" id="PTHR12358:SF106">
    <property type="entry name" value="LIPID KINASE YEGS"/>
    <property type="match status" value="1"/>
</dbReference>
<evidence type="ECO:0000256" key="11">
    <source>
        <dbReference type="ARBA" id="ARBA00023209"/>
    </source>
</evidence>
<dbReference type="EC" id="2.7.1.-" evidence="14"/>
<keyword evidence="11" id="KW-0594">Phospholipid biosynthesis</keyword>
<keyword evidence="6" id="KW-0547">Nucleotide-binding</keyword>
<dbReference type="Gene3D" id="3.40.50.10330">
    <property type="entry name" value="Probable inorganic polyphosphate/atp-NAD kinase, domain 1"/>
    <property type="match status" value="1"/>
</dbReference>
<evidence type="ECO:0000256" key="5">
    <source>
        <dbReference type="ARBA" id="ARBA00022723"/>
    </source>
</evidence>
<dbReference type="Gene3D" id="2.60.200.40">
    <property type="match status" value="1"/>
</dbReference>
<keyword evidence="7 14" id="KW-0418">Kinase</keyword>
<accession>A0ABW1JAZ0</accession>
<evidence type="ECO:0000256" key="2">
    <source>
        <dbReference type="ARBA" id="ARBA00005983"/>
    </source>
</evidence>
<reference evidence="15" key="1">
    <citation type="journal article" date="2019" name="Int. J. Syst. Evol. Microbiol.">
        <title>The Global Catalogue of Microorganisms (GCM) 10K type strain sequencing project: providing services to taxonomists for standard genome sequencing and annotation.</title>
        <authorList>
            <consortium name="The Broad Institute Genomics Platform"/>
            <consortium name="The Broad Institute Genome Sequencing Center for Infectious Disease"/>
            <person name="Wu L."/>
            <person name="Ma J."/>
        </authorList>
    </citation>
    <scope>NUCLEOTIDE SEQUENCE [LARGE SCALE GENOMIC DNA]</scope>
    <source>
        <strain evidence="15">KACC 14249</strain>
    </source>
</reference>
<protein>
    <submittedName>
        <fullName evidence="14">Diacylglycerol/lipid kinase family protein</fullName>
        <ecNumber evidence="14">2.7.1.-</ecNumber>
    </submittedName>
</protein>
<dbReference type="InterPro" id="IPR016064">
    <property type="entry name" value="NAD/diacylglycerol_kinase_sf"/>
</dbReference>
<keyword evidence="9" id="KW-0460">Magnesium</keyword>
<dbReference type="SMART" id="SM00046">
    <property type="entry name" value="DAGKc"/>
    <property type="match status" value="1"/>
</dbReference>
<sequence>MTAPTPVGQRRVAIAVNPTAGKGRARALGVRTGELLLAAGIEVLDVTSESAAEAADRAASAVASGIDALVVVGGDGMVNLGVNACAGTDTPLGIVAAGTGNDIAGSLGLPVHDIPAAVQTITGAHVRRIDAARRVDAAGQLGPGDGPQWFAGVLCGGFDAVVNERANGWAWPRGKMRYNLAIARELPLFKPLKYEIELDGELWNTEAMLVALGNGPSYGGGMHITPDADYDDGLLDVLVVGPISVLELLKVFPKVFKGTHTSHPAVTIKRARRVRLNTDGIVAYADGERFGPLPMELEVVPRSLGVLVPSVVA</sequence>
<dbReference type="SUPFAM" id="SSF111331">
    <property type="entry name" value="NAD kinase/diacylglycerol kinase-like"/>
    <property type="match status" value="1"/>
</dbReference>
<keyword evidence="8" id="KW-0067">ATP-binding</keyword>
<evidence type="ECO:0000256" key="3">
    <source>
        <dbReference type="ARBA" id="ARBA00022516"/>
    </source>
</evidence>
<dbReference type="Pfam" id="PF19279">
    <property type="entry name" value="YegS_C"/>
    <property type="match status" value="1"/>
</dbReference>
<evidence type="ECO:0000256" key="10">
    <source>
        <dbReference type="ARBA" id="ARBA00023098"/>
    </source>
</evidence>
<comment type="caution">
    <text evidence="14">The sequence shown here is derived from an EMBL/GenBank/DDBJ whole genome shotgun (WGS) entry which is preliminary data.</text>
</comment>
<dbReference type="InterPro" id="IPR005218">
    <property type="entry name" value="Diacylglycerol/lipid_kinase"/>
</dbReference>
<dbReference type="RefSeq" id="WP_345716847.1">
    <property type="nucleotide sequence ID" value="NZ_BAABFP010000005.1"/>
</dbReference>
<dbReference type="InterPro" id="IPR001206">
    <property type="entry name" value="Diacylglycerol_kinase_cat_dom"/>
</dbReference>
<name>A0ABW1JAZ0_9ACTN</name>
<dbReference type="Pfam" id="PF00781">
    <property type="entry name" value="DAGK_cat"/>
    <property type="match status" value="1"/>
</dbReference>
<keyword evidence="15" id="KW-1185">Reference proteome</keyword>
<evidence type="ECO:0000256" key="8">
    <source>
        <dbReference type="ARBA" id="ARBA00022840"/>
    </source>
</evidence>
<organism evidence="14 15">
    <name type="scientific">Angustibacter luteus</name>
    <dbReference type="NCBI Taxonomy" id="658456"/>
    <lineage>
        <taxon>Bacteria</taxon>
        <taxon>Bacillati</taxon>
        <taxon>Actinomycetota</taxon>
        <taxon>Actinomycetes</taxon>
        <taxon>Kineosporiales</taxon>
        <taxon>Kineosporiaceae</taxon>
    </lineage>
</organism>
<dbReference type="GO" id="GO:0016301">
    <property type="term" value="F:kinase activity"/>
    <property type="evidence" value="ECO:0007669"/>
    <property type="project" value="UniProtKB-KW"/>
</dbReference>
<evidence type="ECO:0000313" key="14">
    <source>
        <dbReference type="EMBL" id="MFC6005979.1"/>
    </source>
</evidence>
<dbReference type="InterPro" id="IPR050187">
    <property type="entry name" value="Lipid_Phosphate_FormReg"/>
</dbReference>
<dbReference type="NCBIfam" id="TIGR00147">
    <property type="entry name" value="YegS/Rv2252/BmrU family lipid kinase"/>
    <property type="match status" value="1"/>
</dbReference>
<dbReference type="EMBL" id="JBHSRD010000002">
    <property type="protein sequence ID" value="MFC6005979.1"/>
    <property type="molecule type" value="Genomic_DNA"/>
</dbReference>
<evidence type="ECO:0000259" key="13">
    <source>
        <dbReference type="PROSITE" id="PS50146"/>
    </source>
</evidence>
<dbReference type="InterPro" id="IPR017438">
    <property type="entry name" value="ATP-NAD_kinase_N"/>
</dbReference>
<dbReference type="PANTHER" id="PTHR12358">
    <property type="entry name" value="SPHINGOSINE KINASE"/>
    <property type="match status" value="1"/>
</dbReference>
<evidence type="ECO:0000256" key="7">
    <source>
        <dbReference type="ARBA" id="ARBA00022777"/>
    </source>
</evidence>
<dbReference type="Proteomes" id="UP001596189">
    <property type="component" value="Unassembled WGS sequence"/>
</dbReference>
<evidence type="ECO:0000256" key="1">
    <source>
        <dbReference type="ARBA" id="ARBA00001946"/>
    </source>
</evidence>
<comment type="cofactor">
    <cofactor evidence="1">
        <name>Mg(2+)</name>
        <dbReference type="ChEBI" id="CHEBI:18420"/>
    </cofactor>
</comment>
<evidence type="ECO:0000256" key="12">
    <source>
        <dbReference type="ARBA" id="ARBA00023264"/>
    </source>
</evidence>
<evidence type="ECO:0000313" key="15">
    <source>
        <dbReference type="Proteomes" id="UP001596189"/>
    </source>
</evidence>
<keyword evidence="10" id="KW-0443">Lipid metabolism</keyword>
<evidence type="ECO:0000256" key="4">
    <source>
        <dbReference type="ARBA" id="ARBA00022679"/>
    </source>
</evidence>
<evidence type="ECO:0000256" key="6">
    <source>
        <dbReference type="ARBA" id="ARBA00022741"/>
    </source>
</evidence>
<keyword evidence="12" id="KW-1208">Phospholipid metabolism</keyword>
<evidence type="ECO:0000256" key="9">
    <source>
        <dbReference type="ARBA" id="ARBA00022842"/>
    </source>
</evidence>
<feature type="domain" description="DAGKc" evidence="13">
    <location>
        <begin position="7"/>
        <end position="138"/>
    </location>
</feature>
<keyword evidence="4 14" id="KW-0808">Transferase</keyword>
<comment type="similarity">
    <text evidence="2">Belongs to the diacylglycerol/lipid kinase family.</text>
</comment>
<dbReference type="InterPro" id="IPR045540">
    <property type="entry name" value="YegS/DAGK_C"/>
</dbReference>
<gene>
    <name evidence="14" type="ORF">ACFQDO_02450</name>
</gene>
<dbReference type="PROSITE" id="PS50146">
    <property type="entry name" value="DAGK"/>
    <property type="match status" value="1"/>
</dbReference>
<keyword evidence="5" id="KW-0479">Metal-binding</keyword>
<keyword evidence="3" id="KW-0444">Lipid biosynthesis</keyword>
<proteinExistence type="inferred from homology"/>